<accession>A0A3P3YGI8</accession>
<sequence>MWRDDLFCHLRGEGPAPAEDRDTVSRLSSRSPKQPSGKMSTNPGGNYLDALIARNFPDAFTSAFGDFTGAPAPPVIPKVPSLLDVLDGIDFGSVEDDDNDDLPGWNRKGAGADTVVLSMLVAEERFAEALAGRQDRSIWASSPPSPTHLTWSAMLALVPDEHLATFHRQFPQAPISIAKGGSVELAAEIQTRARSVVRRLIGVLPGDVPGRTQHWIILLRAVVREVQRCQEVVNAFVRAGTAELPPVASGKLIAWANSMEAYCAGLVELIRMAYRLASTFASLRCLPPGSPAVITCQDTIVAVEQLAHALSSVSSVSSSWNAIQIIREHLNLDGTHIGSGIAEPDVRCDVCMQGCVLGSGSVRDGNVLAHASCANLFVRVVDADLSSCRPRDSV</sequence>
<evidence type="ECO:0000256" key="1">
    <source>
        <dbReference type="SAM" id="MobiDB-lite"/>
    </source>
</evidence>
<reference evidence="2 3" key="1">
    <citation type="submission" date="2018-03" db="EMBL/GenBank/DDBJ databases">
        <authorList>
            <person name="Fogelqvist J."/>
        </authorList>
    </citation>
    <scope>NUCLEOTIDE SEQUENCE [LARGE SCALE GENOMIC DNA]</scope>
</reference>
<evidence type="ECO:0000313" key="3">
    <source>
        <dbReference type="Proteomes" id="UP000290189"/>
    </source>
</evidence>
<dbReference type="Proteomes" id="UP000290189">
    <property type="component" value="Unassembled WGS sequence"/>
</dbReference>
<evidence type="ECO:0000313" key="2">
    <source>
        <dbReference type="EMBL" id="SPQ99286.1"/>
    </source>
</evidence>
<gene>
    <name evidence="2" type="ORF">PLBR_LOCUS6501</name>
</gene>
<dbReference type="AlphaFoldDB" id="A0A3P3YGI8"/>
<organism evidence="2 3">
    <name type="scientific">Plasmodiophora brassicae</name>
    <name type="common">Clubroot disease agent</name>
    <dbReference type="NCBI Taxonomy" id="37360"/>
    <lineage>
        <taxon>Eukaryota</taxon>
        <taxon>Sar</taxon>
        <taxon>Rhizaria</taxon>
        <taxon>Endomyxa</taxon>
        <taxon>Phytomyxea</taxon>
        <taxon>Plasmodiophorida</taxon>
        <taxon>Plasmodiophoridae</taxon>
        <taxon>Plasmodiophora</taxon>
    </lineage>
</organism>
<keyword evidence="2" id="KW-0496">Mitochondrion</keyword>
<geneLocation type="mitochondrion" evidence="2"/>
<protein>
    <submittedName>
        <fullName evidence="2">Uncharacterized protein</fullName>
    </submittedName>
</protein>
<feature type="compositionally biased region" description="Polar residues" evidence="1">
    <location>
        <begin position="25"/>
        <end position="44"/>
    </location>
</feature>
<proteinExistence type="predicted"/>
<dbReference type="EMBL" id="OVEO01000011">
    <property type="protein sequence ID" value="SPQ99286.1"/>
    <property type="molecule type" value="Genomic_DNA"/>
</dbReference>
<name>A0A3P3YGI8_PLABS</name>
<feature type="region of interest" description="Disordered" evidence="1">
    <location>
        <begin position="9"/>
        <end position="44"/>
    </location>
</feature>
<feature type="compositionally biased region" description="Basic and acidic residues" evidence="1">
    <location>
        <begin position="9"/>
        <end position="24"/>
    </location>
</feature>